<evidence type="ECO:0000259" key="1">
    <source>
        <dbReference type="PROSITE" id="PS00028"/>
    </source>
</evidence>
<dbReference type="Proteomes" id="UP000708208">
    <property type="component" value="Unassembled WGS sequence"/>
</dbReference>
<dbReference type="AlphaFoldDB" id="A0A8J2KG95"/>
<feature type="domain" description="C2H2-type" evidence="1">
    <location>
        <begin position="106"/>
        <end position="127"/>
    </location>
</feature>
<feature type="non-terminal residue" evidence="2">
    <location>
        <position position="1"/>
    </location>
</feature>
<proteinExistence type="predicted"/>
<accession>A0A8J2KG95</accession>
<reference evidence="2" key="1">
    <citation type="submission" date="2021-06" db="EMBL/GenBank/DDBJ databases">
        <authorList>
            <person name="Hodson N. C."/>
            <person name="Mongue J. A."/>
            <person name="Jaron S. K."/>
        </authorList>
    </citation>
    <scope>NUCLEOTIDE SEQUENCE</scope>
</reference>
<gene>
    <name evidence="2" type="ORF">AFUS01_LOCUS27938</name>
</gene>
<dbReference type="EMBL" id="CAJVCH010392269">
    <property type="protein sequence ID" value="CAG7817366.1"/>
    <property type="molecule type" value="Genomic_DNA"/>
</dbReference>
<organism evidence="2 3">
    <name type="scientific">Allacma fusca</name>
    <dbReference type="NCBI Taxonomy" id="39272"/>
    <lineage>
        <taxon>Eukaryota</taxon>
        <taxon>Metazoa</taxon>
        <taxon>Ecdysozoa</taxon>
        <taxon>Arthropoda</taxon>
        <taxon>Hexapoda</taxon>
        <taxon>Collembola</taxon>
        <taxon>Symphypleona</taxon>
        <taxon>Sminthuridae</taxon>
        <taxon>Allacma</taxon>
    </lineage>
</organism>
<comment type="caution">
    <text evidence="2">The sequence shown here is derived from an EMBL/GenBank/DDBJ whole genome shotgun (WGS) entry which is preliminary data.</text>
</comment>
<keyword evidence="3" id="KW-1185">Reference proteome</keyword>
<dbReference type="PROSITE" id="PS00028">
    <property type="entry name" value="ZINC_FINGER_C2H2_1"/>
    <property type="match status" value="1"/>
</dbReference>
<evidence type="ECO:0000313" key="2">
    <source>
        <dbReference type="EMBL" id="CAG7817366.1"/>
    </source>
</evidence>
<name>A0A8J2KG95_9HEXA</name>
<sequence>NLTPKMDSEEDFEIHDGEWLGNMNLADSDMDTIIQDIFGDVMGSHASKNQGNLTSEDPISHNSRGAIMDRIPTFQNKYPHMCEIEPGIQSNRRNGYTEYFNDCFWCGHCNFKFSVREALQMHAFVVHGL</sequence>
<evidence type="ECO:0000313" key="3">
    <source>
        <dbReference type="Proteomes" id="UP000708208"/>
    </source>
</evidence>
<dbReference type="InterPro" id="IPR013087">
    <property type="entry name" value="Znf_C2H2_type"/>
</dbReference>
<protein>
    <recommendedName>
        <fullName evidence="1">C2H2-type domain-containing protein</fullName>
    </recommendedName>
</protein>